<dbReference type="EMBL" id="JBJDQH010000746">
    <property type="protein sequence ID" value="MFK4274473.1"/>
    <property type="molecule type" value="Genomic_DNA"/>
</dbReference>
<protein>
    <submittedName>
        <fullName evidence="1">Helix-turn-helix domain-containing protein</fullName>
    </submittedName>
</protein>
<proteinExistence type="predicted"/>
<accession>A0ABW8M8H6</accession>
<gene>
    <name evidence="1" type="ORF">ACI2L5_58050</name>
</gene>
<name>A0ABW8M8H6_9ACTN</name>
<comment type="caution">
    <text evidence="1">The sequence shown here is derived from an EMBL/GenBank/DDBJ whole genome shotgun (WGS) entry which is preliminary data.</text>
</comment>
<organism evidence="1 2">
    <name type="scientific">Streptomyces milbemycinicus</name>
    <dbReference type="NCBI Taxonomy" id="476552"/>
    <lineage>
        <taxon>Bacteria</taxon>
        <taxon>Bacillati</taxon>
        <taxon>Actinomycetota</taxon>
        <taxon>Actinomycetes</taxon>
        <taxon>Kitasatosporales</taxon>
        <taxon>Streptomycetaceae</taxon>
        <taxon>Streptomyces</taxon>
    </lineage>
</organism>
<dbReference type="Pfam" id="PF13560">
    <property type="entry name" value="HTH_31"/>
    <property type="match status" value="1"/>
</dbReference>
<dbReference type="RefSeq" id="WP_404749972.1">
    <property type="nucleotide sequence ID" value="NZ_JBJDQH010000746.1"/>
</dbReference>
<feature type="non-terminal residue" evidence="1">
    <location>
        <position position="69"/>
    </location>
</feature>
<dbReference type="Proteomes" id="UP001620295">
    <property type="component" value="Unassembled WGS sequence"/>
</dbReference>
<evidence type="ECO:0000313" key="2">
    <source>
        <dbReference type="Proteomes" id="UP001620295"/>
    </source>
</evidence>
<evidence type="ECO:0000313" key="1">
    <source>
        <dbReference type="EMBL" id="MFK4274473.1"/>
    </source>
</evidence>
<keyword evidence="2" id="KW-1185">Reference proteome</keyword>
<sequence>MVGVSGAGDVAEFAEPLREFKGKADRSHAALAARGGVSGSAPHRYCSGVSVPGGYEVIARFGKVCGTSG</sequence>
<reference evidence="1 2" key="1">
    <citation type="submission" date="2024-11" db="EMBL/GenBank/DDBJ databases">
        <title>The Natural Products Discovery Center: Release of the First 8490 Sequenced Strains for Exploring Actinobacteria Biosynthetic Diversity.</title>
        <authorList>
            <person name="Kalkreuter E."/>
            <person name="Kautsar S.A."/>
            <person name="Yang D."/>
            <person name="Bader C.D."/>
            <person name="Teijaro C.N."/>
            <person name="Fluegel L."/>
            <person name="Davis C.M."/>
            <person name="Simpson J.R."/>
            <person name="Lauterbach L."/>
            <person name="Steele A.D."/>
            <person name="Gui C."/>
            <person name="Meng S."/>
            <person name="Li G."/>
            <person name="Viehrig K."/>
            <person name="Ye F."/>
            <person name="Su P."/>
            <person name="Kiefer A.F."/>
            <person name="Nichols A."/>
            <person name="Cepeda A.J."/>
            <person name="Yan W."/>
            <person name="Fan B."/>
            <person name="Jiang Y."/>
            <person name="Adhikari A."/>
            <person name="Zheng C.-J."/>
            <person name="Schuster L."/>
            <person name="Cowan T.M."/>
            <person name="Smanski M.J."/>
            <person name="Chevrette M.G."/>
            <person name="De Carvalho L.P.S."/>
            <person name="Shen B."/>
        </authorList>
    </citation>
    <scope>NUCLEOTIDE SEQUENCE [LARGE SCALE GENOMIC DNA]</scope>
    <source>
        <strain evidence="1 2">NPDC020863</strain>
    </source>
</reference>